<evidence type="ECO:0000313" key="6">
    <source>
        <dbReference type="Proteomes" id="UP000002892"/>
    </source>
</evidence>
<dbReference type="InterPro" id="IPR036388">
    <property type="entry name" value="WH-like_DNA-bd_sf"/>
</dbReference>
<name>I4D242_DESAJ</name>
<proteinExistence type="predicted"/>
<evidence type="ECO:0000259" key="4">
    <source>
        <dbReference type="PROSITE" id="PS50949"/>
    </source>
</evidence>
<reference evidence="5 6" key="1">
    <citation type="journal article" date="2012" name="J. Bacteriol.">
        <title>Complete genome sequences of Desulfosporosinus orientis DSM765T, Desulfosporosinus youngiae DSM17734T, Desulfosporosinus meridiei DSM13257T, and Desulfosporosinus acidiphilus DSM22704T.</title>
        <authorList>
            <person name="Pester M."/>
            <person name="Brambilla E."/>
            <person name="Alazard D."/>
            <person name="Rattei T."/>
            <person name="Weinmaier T."/>
            <person name="Han J."/>
            <person name="Lucas S."/>
            <person name="Lapidus A."/>
            <person name="Cheng J.F."/>
            <person name="Goodwin L."/>
            <person name="Pitluck S."/>
            <person name="Peters L."/>
            <person name="Ovchinnikova G."/>
            <person name="Teshima H."/>
            <person name="Detter J.C."/>
            <person name="Han C.S."/>
            <person name="Tapia R."/>
            <person name="Land M.L."/>
            <person name="Hauser L."/>
            <person name="Kyrpides N.C."/>
            <person name="Ivanova N.N."/>
            <person name="Pagani I."/>
            <person name="Huntmann M."/>
            <person name="Wei C.L."/>
            <person name="Davenport K.W."/>
            <person name="Daligault H."/>
            <person name="Chain P.S."/>
            <person name="Chen A."/>
            <person name="Mavromatis K."/>
            <person name="Markowitz V."/>
            <person name="Szeto E."/>
            <person name="Mikhailova N."/>
            <person name="Pati A."/>
            <person name="Wagner M."/>
            <person name="Woyke T."/>
            <person name="Ollivier B."/>
            <person name="Klenk H.P."/>
            <person name="Spring S."/>
            <person name="Loy A."/>
        </authorList>
    </citation>
    <scope>NUCLEOTIDE SEQUENCE [LARGE SCALE GENOMIC DNA]</scope>
    <source>
        <strain evidence="6">DSM 22704 / JCM 16185 / SJ4</strain>
    </source>
</reference>
<dbReference type="eggNOG" id="COG2186">
    <property type="taxonomic scope" value="Bacteria"/>
</dbReference>
<protein>
    <submittedName>
        <fullName evidence="5">Transcriptional regulator</fullName>
    </submittedName>
</protein>
<dbReference type="CDD" id="cd07377">
    <property type="entry name" value="WHTH_GntR"/>
    <property type="match status" value="1"/>
</dbReference>
<dbReference type="PRINTS" id="PR00035">
    <property type="entry name" value="HTHGNTR"/>
</dbReference>
<dbReference type="SMART" id="SM00345">
    <property type="entry name" value="HTH_GNTR"/>
    <property type="match status" value="1"/>
</dbReference>
<dbReference type="EMBL" id="CP003639">
    <property type="protein sequence ID" value="AFM39866.1"/>
    <property type="molecule type" value="Genomic_DNA"/>
</dbReference>
<dbReference type="Gene3D" id="1.20.120.530">
    <property type="entry name" value="GntR ligand-binding domain-like"/>
    <property type="match status" value="1"/>
</dbReference>
<evidence type="ECO:0000256" key="2">
    <source>
        <dbReference type="ARBA" id="ARBA00023125"/>
    </source>
</evidence>
<dbReference type="GO" id="GO:0003700">
    <property type="term" value="F:DNA-binding transcription factor activity"/>
    <property type="evidence" value="ECO:0007669"/>
    <property type="project" value="InterPro"/>
</dbReference>
<dbReference type="STRING" id="646529.Desaci_0809"/>
<dbReference type="PANTHER" id="PTHR43537:SF5">
    <property type="entry name" value="UXU OPERON TRANSCRIPTIONAL REGULATOR"/>
    <property type="match status" value="1"/>
</dbReference>
<evidence type="ECO:0000256" key="3">
    <source>
        <dbReference type="ARBA" id="ARBA00023163"/>
    </source>
</evidence>
<accession>I4D242</accession>
<evidence type="ECO:0000256" key="1">
    <source>
        <dbReference type="ARBA" id="ARBA00023015"/>
    </source>
</evidence>
<dbReference type="InterPro" id="IPR000524">
    <property type="entry name" value="Tscrpt_reg_HTH_GntR"/>
</dbReference>
<dbReference type="OrthoDB" id="9799482at2"/>
<feature type="domain" description="HTH gntR-type" evidence="4">
    <location>
        <begin position="116"/>
        <end position="184"/>
    </location>
</feature>
<dbReference type="Pfam" id="PF07729">
    <property type="entry name" value="FCD"/>
    <property type="match status" value="1"/>
</dbReference>
<gene>
    <name evidence="5" type="ordered locus">Desaci_0809</name>
</gene>
<dbReference type="GO" id="GO:0003677">
    <property type="term" value="F:DNA binding"/>
    <property type="evidence" value="ECO:0007669"/>
    <property type="project" value="UniProtKB-KW"/>
</dbReference>
<keyword evidence="3" id="KW-0804">Transcription</keyword>
<dbReference type="SUPFAM" id="SSF48008">
    <property type="entry name" value="GntR ligand-binding domain-like"/>
    <property type="match status" value="1"/>
</dbReference>
<dbReference type="Pfam" id="PF00392">
    <property type="entry name" value="GntR"/>
    <property type="match status" value="1"/>
</dbReference>
<dbReference type="Gene3D" id="1.10.10.10">
    <property type="entry name" value="Winged helix-like DNA-binding domain superfamily/Winged helix DNA-binding domain"/>
    <property type="match status" value="1"/>
</dbReference>
<dbReference type="InterPro" id="IPR036390">
    <property type="entry name" value="WH_DNA-bd_sf"/>
</dbReference>
<dbReference type="SMART" id="SM00895">
    <property type="entry name" value="FCD"/>
    <property type="match status" value="1"/>
</dbReference>
<dbReference type="KEGG" id="dai:Desaci_0809"/>
<dbReference type="HOGENOM" id="CLU_017584_9_1_9"/>
<sequence>MDNLNPIHIPENMLLLRRRLMLSQTEFIQKYFMNQDDNRPHLSISKLSSLEKRSSKDSEYYTSLLAQTFAVDPKLFQLPPDDFAKNIDVFLNPQHSVQEKALSYLTPIIRKPSQVETLANAISNFLEDQILAGALKPGDKLPSDRNLAIQFNVGRTSIREALKVLNVLGLINILPGQGTFIASDSSDFFMTPLSWTFFLGDKNMEHVISVRNVLEIESARLAAINATREDLHALKKIYQESKTAYEESNFQHFLNLDLDFHLSIAQCSHNPILCNLLQTSRKLIKHISKSGMLNLDNLNAVFKEHSLIYENIAKHNNEEAVLAMNNHLENAKIRYRVIHN</sequence>
<dbReference type="SUPFAM" id="SSF46785">
    <property type="entry name" value="Winged helix' DNA-binding domain"/>
    <property type="match status" value="1"/>
</dbReference>
<keyword evidence="1" id="KW-0805">Transcription regulation</keyword>
<keyword evidence="6" id="KW-1185">Reference proteome</keyword>
<keyword evidence="2" id="KW-0238">DNA-binding</keyword>
<evidence type="ECO:0000313" key="5">
    <source>
        <dbReference type="EMBL" id="AFM39866.1"/>
    </source>
</evidence>
<dbReference type="PROSITE" id="PS50949">
    <property type="entry name" value="HTH_GNTR"/>
    <property type="match status" value="1"/>
</dbReference>
<dbReference type="AlphaFoldDB" id="I4D242"/>
<dbReference type="InterPro" id="IPR011711">
    <property type="entry name" value="GntR_C"/>
</dbReference>
<dbReference type="RefSeq" id="WP_014825877.1">
    <property type="nucleotide sequence ID" value="NC_018068.1"/>
</dbReference>
<dbReference type="PANTHER" id="PTHR43537">
    <property type="entry name" value="TRANSCRIPTIONAL REGULATOR, GNTR FAMILY"/>
    <property type="match status" value="1"/>
</dbReference>
<organism evidence="5 6">
    <name type="scientific">Desulfosporosinus acidiphilus (strain DSM 22704 / JCM 16185 / SJ4)</name>
    <dbReference type="NCBI Taxonomy" id="646529"/>
    <lineage>
        <taxon>Bacteria</taxon>
        <taxon>Bacillati</taxon>
        <taxon>Bacillota</taxon>
        <taxon>Clostridia</taxon>
        <taxon>Eubacteriales</taxon>
        <taxon>Desulfitobacteriaceae</taxon>
        <taxon>Desulfosporosinus</taxon>
    </lineage>
</organism>
<dbReference type="Proteomes" id="UP000002892">
    <property type="component" value="Chromosome"/>
</dbReference>
<dbReference type="InterPro" id="IPR008920">
    <property type="entry name" value="TF_FadR/GntR_C"/>
</dbReference>